<dbReference type="Pfam" id="PF02237">
    <property type="entry name" value="BPL_C"/>
    <property type="match status" value="1"/>
</dbReference>
<dbReference type="EMBL" id="CAEZZW010000001">
    <property type="protein sequence ID" value="CAB4769720.1"/>
    <property type="molecule type" value="Genomic_DNA"/>
</dbReference>
<dbReference type="NCBIfam" id="TIGR00121">
    <property type="entry name" value="birA_ligase"/>
    <property type="match status" value="1"/>
</dbReference>
<evidence type="ECO:0000313" key="4">
    <source>
        <dbReference type="EMBL" id="CAB4684243.1"/>
    </source>
</evidence>
<dbReference type="GO" id="GO:0005737">
    <property type="term" value="C:cytoplasm"/>
    <property type="evidence" value="ECO:0007669"/>
    <property type="project" value="TreeGrafter"/>
</dbReference>
<dbReference type="PROSITE" id="PS51733">
    <property type="entry name" value="BPL_LPL_CATALYTIC"/>
    <property type="match status" value="1"/>
</dbReference>
<evidence type="ECO:0000313" key="8">
    <source>
        <dbReference type="EMBL" id="CAB4862271.1"/>
    </source>
</evidence>
<gene>
    <name evidence="4" type="ORF">UFOPK2510_00167</name>
    <name evidence="5" type="ORF">UFOPK2718_00569</name>
    <name evidence="6" type="ORF">UFOPK2936_00109</name>
    <name evidence="7" type="ORF">UFOPK3174_00104</name>
    <name evidence="8" type="ORF">UFOPK3328_00552</name>
    <name evidence="9" type="ORF">UFOPK3779_00587</name>
    <name evidence="10" type="ORF">UFOPK3913_00346</name>
    <name evidence="3" type="ORF">UFOPK4107_00986</name>
    <name evidence="11" type="ORF">UFOPK4403_00320</name>
</gene>
<dbReference type="Gene3D" id="2.30.30.100">
    <property type="match status" value="1"/>
</dbReference>
<dbReference type="InterPro" id="IPR004408">
    <property type="entry name" value="Biotin_CoA_COase_ligase"/>
</dbReference>
<protein>
    <submittedName>
        <fullName evidence="4">Unannotated protein</fullName>
    </submittedName>
</protein>
<sequence length="259" mass="28112">METLRASLDSERIYSALKNSYWRVSVVDVTGSTHTDLVAQIRNGNSKHGDVLVSEFQSAGRGRLERSFIAPARSALLFSFHIKPHRPVDTWGWLPLLAGQALITTISKLCTLSTTATLKWPNDILINEKKVAGLLSEKVSDEAVVIGIGINVGMTKEELPTPLATSLSIEGCSQCDRSDFLSLYLKTFSEYLKRWEAGEASLINEYAELSSTIGRAISITAPDGKTRQAHATGIDQSGALIIDGAELITVGDVAHLRSN</sequence>
<dbReference type="InterPro" id="IPR003142">
    <property type="entry name" value="BPL_C"/>
</dbReference>
<name>A0A6J6NIC0_9ZZZZ</name>
<evidence type="ECO:0000259" key="2">
    <source>
        <dbReference type="PROSITE" id="PS51733"/>
    </source>
</evidence>
<dbReference type="AlphaFoldDB" id="A0A6J6NIC0"/>
<keyword evidence="1" id="KW-0436">Ligase</keyword>
<proteinExistence type="predicted"/>
<dbReference type="EMBL" id="CAFBOC010000003">
    <property type="protein sequence ID" value="CAB4970276.1"/>
    <property type="molecule type" value="Genomic_DNA"/>
</dbReference>
<dbReference type="GO" id="GO:0004077">
    <property type="term" value="F:biotin--[biotin carboxyl-carrier protein] ligase activity"/>
    <property type="evidence" value="ECO:0007669"/>
    <property type="project" value="InterPro"/>
</dbReference>
<evidence type="ECO:0000313" key="6">
    <source>
        <dbReference type="EMBL" id="CAB4769720.1"/>
    </source>
</evidence>
<dbReference type="PANTHER" id="PTHR12835:SF5">
    <property type="entry name" value="BIOTIN--PROTEIN LIGASE"/>
    <property type="match status" value="1"/>
</dbReference>
<reference evidence="4" key="1">
    <citation type="submission" date="2020-05" db="EMBL/GenBank/DDBJ databases">
        <authorList>
            <person name="Chiriac C."/>
            <person name="Salcher M."/>
            <person name="Ghai R."/>
            <person name="Kavagutti S V."/>
        </authorList>
    </citation>
    <scope>NUCLEOTIDE SEQUENCE</scope>
</reference>
<evidence type="ECO:0000313" key="7">
    <source>
        <dbReference type="EMBL" id="CAB4819161.1"/>
    </source>
</evidence>
<accession>A0A6J6NIC0</accession>
<organism evidence="4">
    <name type="scientific">freshwater metagenome</name>
    <dbReference type="NCBI Taxonomy" id="449393"/>
    <lineage>
        <taxon>unclassified sequences</taxon>
        <taxon>metagenomes</taxon>
        <taxon>ecological metagenomes</taxon>
    </lineage>
</organism>
<dbReference type="CDD" id="cd16442">
    <property type="entry name" value="BPL"/>
    <property type="match status" value="1"/>
</dbReference>
<evidence type="ECO:0000256" key="1">
    <source>
        <dbReference type="ARBA" id="ARBA00022598"/>
    </source>
</evidence>
<feature type="domain" description="BPL/LPL catalytic" evidence="2">
    <location>
        <begin position="13"/>
        <end position="196"/>
    </location>
</feature>
<dbReference type="EMBL" id="CAFBNH010000003">
    <property type="protein sequence ID" value="CAB4941876.1"/>
    <property type="molecule type" value="Genomic_DNA"/>
</dbReference>
<evidence type="ECO:0000313" key="10">
    <source>
        <dbReference type="EMBL" id="CAB4970276.1"/>
    </source>
</evidence>
<dbReference type="EMBL" id="CAEZXO010000001">
    <property type="protein sequence ID" value="CAB4684243.1"/>
    <property type="molecule type" value="Genomic_DNA"/>
</dbReference>
<dbReference type="EMBL" id="CAEZYM010000004">
    <property type="protein sequence ID" value="CAB4722063.1"/>
    <property type="molecule type" value="Genomic_DNA"/>
</dbReference>
<evidence type="ECO:0000313" key="9">
    <source>
        <dbReference type="EMBL" id="CAB4941876.1"/>
    </source>
</evidence>
<dbReference type="PANTHER" id="PTHR12835">
    <property type="entry name" value="BIOTIN PROTEIN LIGASE"/>
    <property type="match status" value="1"/>
</dbReference>
<evidence type="ECO:0000313" key="3">
    <source>
        <dbReference type="EMBL" id="CAB4340785.1"/>
    </source>
</evidence>
<evidence type="ECO:0000313" key="11">
    <source>
        <dbReference type="EMBL" id="CAB5070211.1"/>
    </source>
</evidence>
<dbReference type="InterPro" id="IPR045864">
    <property type="entry name" value="aa-tRNA-synth_II/BPL/LPL"/>
</dbReference>
<dbReference type="EMBL" id="CAFBLD010000003">
    <property type="protein sequence ID" value="CAB4862271.1"/>
    <property type="molecule type" value="Genomic_DNA"/>
</dbReference>
<dbReference type="EMBL" id="CAESAE010000005">
    <property type="protein sequence ID" value="CAB4340785.1"/>
    <property type="molecule type" value="Genomic_DNA"/>
</dbReference>
<evidence type="ECO:0000313" key="5">
    <source>
        <dbReference type="EMBL" id="CAB4722063.1"/>
    </source>
</evidence>
<dbReference type="InterPro" id="IPR004143">
    <property type="entry name" value="BPL_LPL_catalytic"/>
</dbReference>
<dbReference type="SUPFAM" id="SSF55681">
    <property type="entry name" value="Class II aaRS and biotin synthetases"/>
    <property type="match status" value="1"/>
</dbReference>
<dbReference type="Gene3D" id="3.30.930.10">
    <property type="entry name" value="Bira Bifunctional Protein, Domain 2"/>
    <property type="match status" value="1"/>
</dbReference>
<dbReference type="EMBL" id="CAFBQX010000001">
    <property type="protein sequence ID" value="CAB5070211.1"/>
    <property type="molecule type" value="Genomic_DNA"/>
</dbReference>
<dbReference type="EMBL" id="CAFABH010000001">
    <property type="protein sequence ID" value="CAB4819161.1"/>
    <property type="molecule type" value="Genomic_DNA"/>
</dbReference>
<dbReference type="Pfam" id="PF03099">
    <property type="entry name" value="BPL_LplA_LipB"/>
    <property type="match status" value="1"/>
</dbReference>